<evidence type="ECO:0000313" key="3">
    <source>
        <dbReference type="EMBL" id="KAE8055419.1"/>
    </source>
</evidence>
<keyword evidence="1" id="KW-0472">Membrane</keyword>
<dbReference type="Proteomes" id="UP000327013">
    <property type="component" value="Chromosome 5"/>
</dbReference>
<dbReference type="PANTHER" id="PTHR31852">
    <property type="entry name" value="LATE EMBRYOGENESIS ABUNDANT (LEA) HYDROXYPROLINE-RICH GLYCOPROTEIN FAMILY"/>
    <property type="match status" value="1"/>
</dbReference>
<feature type="domain" description="Late embryogenesis abundant protein LEA-2 subgroup" evidence="2">
    <location>
        <begin position="100"/>
        <end position="199"/>
    </location>
</feature>
<evidence type="ECO:0000256" key="1">
    <source>
        <dbReference type="SAM" id="Phobius"/>
    </source>
</evidence>
<accession>A0A5N6R394</accession>
<protein>
    <recommendedName>
        <fullName evidence="2">Late embryogenesis abundant protein LEA-2 subgroup domain-containing protein</fullName>
    </recommendedName>
</protein>
<dbReference type="SUPFAM" id="SSF117070">
    <property type="entry name" value="LEA14-like"/>
    <property type="match status" value="1"/>
</dbReference>
<organism evidence="3 4">
    <name type="scientific">Carpinus fangiana</name>
    <dbReference type="NCBI Taxonomy" id="176857"/>
    <lineage>
        <taxon>Eukaryota</taxon>
        <taxon>Viridiplantae</taxon>
        <taxon>Streptophyta</taxon>
        <taxon>Embryophyta</taxon>
        <taxon>Tracheophyta</taxon>
        <taxon>Spermatophyta</taxon>
        <taxon>Magnoliopsida</taxon>
        <taxon>eudicotyledons</taxon>
        <taxon>Gunneridae</taxon>
        <taxon>Pentapetalae</taxon>
        <taxon>rosids</taxon>
        <taxon>fabids</taxon>
        <taxon>Fagales</taxon>
        <taxon>Betulaceae</taxon>
        <taxon>Carpinus</taxon>
    </lineage>
</organism>
<dbReference type="Gene3D" id="2.60.40.1820">
    <property type="match status" value="1"/>
</dbReference>
<proteinExistence type="predicted"/>
<evidence type="ECO:0000313" key="4">
    <source>
        <dbReference type="Proteomes" id="UP000327013"/>
    </source>
</evidence>
<dbReference type="InterPro" id="IPR055301">
    <property type="entry name" value="Lea14-like_2"/>
</dbReference>
<sequence>MAEKEQAKPLTHFSYRIRSDEDEELSTELKLRQRKYIKCCGCVTAVFLLLAVTLLVLVFTVFHIRDPEVRMNSVTLRPPNLDAVNGTSGPRANITLTADVSVKNPNAASFRYTNSTTSVFYRGEMVGEAQIPSGKAKARRTLRMNLTVDIITDKILAVESLKNDLSSGALAMSSYTKISGRVKILNIFKKNIVVQMNCTMSYNISSKSIQNQECNSHVRV</sequence>
<dbReference type="Pfam" id="PF03168">
    <property type="entry name" value="LEA_2"/>
    <property type="match status" value="1"/>
</dbReference>
<dbReference type="InterPro" id="IPR004864">
    <property type="entry name" value="LEA_2"/>
</dbReference>
<keyword evidence="1" id="KW-0812">Transmembrane</keyword>
<evidence type="ECO:0000259" key="2">
    <source>
        <dbReference type="Pfam" id="PF03168"/>
    </source>
</evidence>
<name>A0A5N6R394_9ROSI</name>
<gene>
    <name evidence="3" type="ORF">FH972_012259</name>
</gene>
<feature type="transmembrane region" description="Helical" evidence="1">
    <location>
        <begin position="39"/>
        <end position="62"/>
    </location>
</feature>
<reference evidence="3 4" key="1">
    <citation type="submission" date="2019-06" db="EMBL/GenBank/DDBJ databases">
        <title>A chromosomal-level reference genome of Carpinus fangiana (Coryloideae, Betulaceae).</title>
        <authorList>
            <person name="Yang X."/>
            <person name="Wang Z."/>
            <person name="Zhang L."/>
            <person name="Hao G."/>
            <person name="Liu J."/>
            <person name="Yang Y."/>
        </authorList>
    </citation>
    <scope>NUCLEOTIDE SEQUENCE [LARGE SCALE GENOMIC DNA]</scope>
    <source>
        <strain evidence="3">Cfa_2016G</strain>
        <tissue evidence="3">Leaf</tissue>
    </source>
</reference>
<dbReference type="AlphaFoldDB" id="A0A5N6R394"/>
<keyword evidence="4" id="KW-1185">Reference proteome</keyword>
<keyword evidence="1" id="KW-1133">Transmembrane helix</keyword>
<dbReference type="EMBL" id="CM017325">
    <property type="protein sequence ID" value="KAE8055419.1"/>
    <property type="molecule type" value="Genomic_DNA"/>
</dbReference>
<dbReference type="OrthoDB" id="764273at2759"/>